<reference evidence="13" key="2">
    <citation type="submission" date="2020-11" db="EMBL/GenBank/DDBJ databases">
        <authorList>
            <consortium name="NCBI Pathogen Detection Project"/>
        </authorList>
    </citation>
    <scope>NUCLEOTIDE SEQUENCE</scope>
    <source>
        <strain evidence="13">D3612</strain>
    </source>
</reference>
<dbReference type="SUPFAM" id="SSF81452">
    <property type="entry name" value="Cytochrome c oxidase subunit III-like"/>
    <property type="match status" value="1"/>
</dbReference>
<evidence type="ECO:0000256" key="9">
    <source>
        <dbReference type="ARBA" id="ARBA00031625"/>
    </source>
</evidence>
<feature type="transmembrane region" description="Helical" evidence="11">
    <location>
        <begin position="152"/>
        <end position="173"/>
    </location>
</feature>
<dbReference type="Proteomes" id="UP000861567">
    <property type="component" value="Unassembled WGS sequence"/>
</dbReference>
<keyword evidence="7 11" id="KW-0472">Membrane</keyword>
<comment type="similarity">
    <text evidence="2 10">Belongs to the cytochrome c oxidase subunit 3 family.</text>
</comment>
<feature type="transmembrane region" description="Helical" evidence="11">
    <location>
        <begin position="185"/>
        <end position="202"/>
    </location>
</feature>
<evidence type="ECO:0000313" key="14">
    <source>
        <dbReference type="Proteomes" id="UP000861567"/>
    </source>
</evidence>
<feature type="transmembrane region" description="Helical" evidence="11">
    <location>
        <begin position="42"/>
        <end position="64"/>
    </location>
</feature>
<dbReference type="EC" id="7.1.1.9" evidence="3"/>
<evidence type="ECO:0000256" key="10">
    <source>
        <dbReference type="RuleBase" id="RU003376"/>
    </source>
</evidence>
<dbReference type="AlphaFoldDB" id="A0AAN5R5I0"/>
<organism evidence="13 14">
    <name type="scientific">Legionella pneumophila</name>
    <dbReference type="NCBI Taxonomy" id="446"/>
    <lineage>
        <taxon>Bacteria</taxon>
        <taxon>Pseudomonadati</taxon>
        <taxon>Pseudomonadota</taxon>
        <taxon>Gammaproteobacteria</taxon>
        <taxon>Legionellales</taxon>
        <taxon>Legionellaceae</taxon>
        <taxon>Legionella</taxon>
    </lineage>
</organism>
<evidence type="ECO:0000256" key="6">
    <source>
        <dbReference type="ARBA" id="ARBA00022989"/>
    </source>
</evidence>
<dbReference type="Pfam" id="PF00510">
    <property type="entry name" value="COX3"/>
    <property type="match status" value="2"/>
</dbReference>
<sequence length="289" mass="33203">MGAHGTYYIPKPSHWPLVGSIGLTTTLVGAACWLHHDWYGPYVFIAGLCILVAMMFGWFGQVIYENSKGLYDLQVDRSFRWGMCWFIFSEVCFFGAFFGALFFTRYWSVPILGGEMHPITHYTLWPEFKAIWPLLSNPNNQTFAGAHEAMGAWGLAAINTIILLTSGVTITWAHWALKLRKRTQLLTGMSLTIALGVLFLMLQTYEYHEAYTEMNLTLDAGIYGTTFFMLTGFHGLHVTIGTIMLIVILVRCKRGHFTPERHFAFEGVAWYWHFVDVVWLFLFVFVYWL</sequence>
<dbReference type="CDD" id="cd01665">
    <property type="entry name" value="Cyt_c_Oxidase_III"/>
    <property type="match status" value="1"/>
</dbReference>
<dbReference type="PANTHER" id="PTHR11403:SF7">
    <property type="entry name" value="CYTOCHROME C OXIDASE SUBUNIT 3"/>
    <property type="match status" value="1"/>
</dbReference>
<dbReference type="InterPro" id="IPR024791">
    <property type="entry name" value="Cyt_c/ubiquinol_Oxase_su3"/>
</dbReference>
<evidence type="ECO:0000256" key="5">
    <source>
        <dbReference type="ARBA" id="ARBA00022967"/>
    </source>
</evidence>
<dbReference type="Gene3D" id="1.10.287.70">
    <property type="match status" value="1"/>
</dbReference>
<feature type="transmembrane region" description="Helical" evidence="11">
    <location>
        <begin position="270"/>
        <end position="288"/>
    </location>
</feature>
<comment type="caution">
    <text evidence="13">The sequence shown here is derived from an EMBL/GenBank/DDBJ whole genome shotgun (WGS) entry which is preliminary data.</text>
</comment>
<keyword evidence="6 11" id="KW-1133">Transmembrane helix</keyword>
<dbReference type="GO" id="GO:0005886">
    <property type="term" value="C:plasma membrane"/>
    <property type="evidence" value="ECO:0007669"/>
    <property type="project" value="UniProtKB-SubCell"/>
</dbReference>
<reference evidence="13" key="1">
    <citation type="journal article" date="2018" name="Genome Biol.">
        <title>SKESA: strategic k-mer extension for scrupulous assemblies.</title>
        <authorList>
            <person name="Souvorov A."/>
            <person name="Agarwala R."/>
            <person name="Lipman D.J."/>
        </authorList>
    </citation>
    <scope>NUCLEOTIDE SEQUENCE</scope>
    <source>
        <strain evidence="13">D3612</strain>
    </source>
</reference>
<keyword evidence="5" id="KW-1278">Translocase</keyword>
<dbReference type="GO" id="GO:0004129">
    <property type="term" value="F:cytochrome-c oxidase activity"/>
    <property type="evidence" value="ECO:0007669"/>
    <property type="project" value="UniProtKB-EC"/>
</dbReference>
<dbReference type="Gene3D" id="1.20.120.80">
    <property type="entry name" value="Cytochrome c oxidase, subunit III, four-helix bundle"/>
    <property type="match status" value="1"/>
</dbReference>
<evidence type="ECO:0000256" key="3">
    <source>
        <dbReference type="ARBA" id="ARBA00012949"/>
    </source>
</evidence>
<gene>
    <name evidence="13" type="ORF">I8Y58_001853</name>
</gene>
<feature type="transmembrane region" description="Helical" evidence="11">
    <location>
        <begin position="222"/>
        <end position="250"/>
    </location>
</feature>
<evidence type="ECO:0000256" key="11">
    <source>
        <dbReference type="SAM" id="Phobius"/>
    </source>
</evidence>
<dbReference type="PANTHER" id="PTHR11403">
    <property type="entry name" value="CYTOCHROME C OXIDASE SUBUNIT III"/>
    <property type="match status" value="1"/>
</dbReference>
<feature type="transmembrane region" description="Helical" evidence="11">
    <location>
        <begin position="15"/>
        <end position="36"/>
    </location>
</feature>
<evidence type="ECO:0000256" key="2">
    <source>
        <dbReference type="ARBA" id="ARBA00010581"/>
    </source>
</evidence>
<feature type="domain" description="Heme-copper oxidase subunit III family profile" evidence="12">
    <location>
        <begin position="3"/>
        <end position="289"/>
    </location>
</feature>
<dbReference type="EMBL" id="DACSEI010000017">
    <property type="protein sequence ID" value="HAT1596622.1"/>
    <property type="molecule type" value="Genomic_DNA"/>
</dbReference>
<evidence type="ECO:0000256" key="7">
    <source>
        <dbReference type="ARBA" id="ARBA00023136"/>
    </source>
</evidence>
<dbReference type="InterPro" id="IPR033945">
    <property type="entry name" value="Cyt_c_oxase_su3_dom"/>
</dbReference>
<evidence type="ECO:0000259" key="12">
    <source>
        <dbReference type="PROSITE" id="PS50253"/>
    </source>
</evidence>
<dbReference type="InterPro" id="IPR013833">
    <property type="entry name" value="Cyt_c_oxidase_su3_a-hlx"/>
</dbReference>
<name>A0AAN5R5I0_LEGPN</name>
<evidence type="ECO:0000256" key="8">
    <source>
        <dbReference type="ARBA" id="ARBA00031400"/>
    </source>
</evidence>
<dbReference type="GO" id="GO:0019646">
    <property type="term" value="P:aerobic electron transport chain"/>
    <property type="evidence" value="ECO:0007669"/>
    <property type="project" value="InterPro"/>
</dbReference>
<keyword evidence="4 10" id="KW-0812">Transmembrane</keyword>
<evidence type="ECO:0000313" key="13">
    <source>
        <dbReference type="EMBL" id="HAT1596622.1"/>
    </source>
</evidence>
<evidence type="ECO:0000256" key="1">
    <source>
        <dbReference type="ARBA" id="ARBA00004141"/>
    </source>
</evidence>
<accession>A0AAN5R5I0</accession>
<comment type="subcellular location">
    <subcellularLocation>
        <location evidence="10">Cell membrane</location>
        <topology evidence="10">Multi-pass membrane protein</topology>
    </subcellularLocation>
    <subcellularLocation>
        <location evidence="1">Membrane</location>
        <topology evidence="1">Multi-pass membrane protein</topology>
    </subcellularLocation>
</comment>
<evidence type="ECO:0000256" key="4">
    <source>
        <dbReference type="ARBA" id="ARBA00022692"/>
    </source>
</evidence>
<proteinExistence type="inferred from homology"/>
<protein>
    <recommendedName>
        <fullName evidence="3">cytochrome-c oxidase</fullName>
        <ecNumber evidence="3">7.1.1.9</ecNumber>
    </recommendedName>
    <alternativeName>
        <fullName evidence="8">Cytochrome aa3 subunit 3</fullName>
    </alternativeName>
    <alternativeName>
        <fullName evidence="9">Cytochrome c oxidase polypeptide III</fullName>
    </alternativeName>
</protein>
<dbReference type="PROSITE" id="PS50253">
    <property type="entry name" value="COX3"/>
    <property type="match status" value="1"/>
</dbReference>
<dbReference type="InterPro" id="IPR000298">
    <property type="entry name" value="Cyt_c_oxidase-like_su3"/>
</dbReference>
<dbReference type="InterPro" id="IPR035973">
    <property type="entry name" value="Cyt_c_oxidase_su3-like_sf"/>
</dbReference>
<feature type="transmembrane region" description="Helical" evidence="11">
    <location>
        <begin position="85"/>
        <end position="107"/>
    </location>
</feature>
<dbReference type="FunFam" id="1.20.120.80:FF:000003">
    <property type="entry name" value="Cytochrome c oxidase subunit 3"/>
    <property type="match status" value="1"/>
</dbReference>